<dbReference type="EMBL" id="VICG01000013">
    <property type="protein sequence ID" value="KAA8565768.1"/>
    <property type="molecule type" value="Genomic_DNA"/>
</dbReference>
<name>A0A5M9J838_MONFR</name>
<accession>A0A5M9J838</accession>
<protein>
    <submittedName>
        <fullName evidence="1">Uncharacterized protein</fullName>
    </submittedName>
</protein>
<sequence>MTHTRRRLERCNATITHGISHNLTSNAGKGARVIASQDRRSWPQRGRHLTRHPACGCARNHAGCADAAEEKHKPETRVSFPKTTLLRCKCNATEVKEKCSVRSS</sequence>
<reference evidence="1 2" key="1">
    <citation type="submission" date="2019-06" db="EMBL/GenBank/DDBJ databases">
        <title>Genome Sequence of the Brown Rot Fungal Pathogen Monilinia fructicola.</title>
        <authorList>
            <person name="De Miccolis Angelini R.M."/>
            <person name="Landi L."/>
            <person name="Abate D."/>
            <person name="Pollastro S."/>
            <person name="Romanazzi G."/>
            <person name="Faretra F."/>
        </authorList>
    </citation>
    <scope>NUCLEOTIDE SEQUENCE [LARGE SCALE GENOMIC DNA]</scope>
    <source>
        <strain evidence="1 2">Mfrc123</strain>
    </source>
</reference>
<comment type="caution">
    <text evidence="1">The sequence shown here is derived from an EMBL/GenBank/DDBJ whole genome shotgun (WGS) entry which is preliminary data.</text>
</comment>
<organism evidence="1 2">
    <name type="scientific">Monilinia fructicola</name>
    <name type="common">Brown rot fungus</name>
    <name type="synonym">Ciboria fructicola</name>
    <dbReference type="NCBI Taxonomy" id="38448"/>
    <lineage>
        <taxon>Eukaryota</taxon>
        <taxon>Fungi</taxon>
        <taxon>Dikarya</taxon>
        <taxon>Ascomycota</taxon>
        <taxon>Pezizomycotina</taxon>
        <taxon>Leotiomycetes</taxon>
        <taxon>Helotiales</taxon>
        <taxon>Sclerotiniaceae</taxon>
        <taxon>Monilinia</taxon>
    </lineage>
</organism>
<evidence type="ECO:0000313" key="1">
    <source>
        <dbReference type="EMBL" id="KAA8565768.1"/>
    </source>
</evidence>
<evidence type="ECO:0000313" key="2">
    <source>
        <dbReference type="Proteomes" id="UP000322873"/>
    </source>
</evidence>
<dbReference type="Proteomes" id="UP000322873">
    <property type="component" value="Unassembled WGS sequence"/>
</dbReference>
<dbReference type="AlphaFoldDB" id="A0A5M9J838"/>
<gene>
    <name evidence="1" type="ORF">EYC84_009599</name>
</gene>
<proteinExistence type="predicted"/>
<keyword evidence="2" id="KW-1185">Reference proteome</keyword>